<comment type="caution">
    <text evidence="8">The sequence shown here is derived from an EMBL/GenBank/DDBJ whole genome shotgun (WGS) entry which is preliminary data.</text>
</comment>
<proteinExistence type="inferred from homology"/>
<keyword evidence="6" id="KW-0812">Transmembrane</keyword>
<dbReference type="EMBL" id="AENT01000012">
    <property type="protein sequence ID" value="EFR43031.1"/>
    <property type="molecule type" value="Genomic_DNA"/>
</dbReference>
<organism evidence="8 9">
    <name type="scientific">Dialister micraerophilus UPII 345-E</name>
    <dbReference type="NCBI Taxonomy" id="910314"/>
    <lineage>
        <taxon>Bacteria</taxon>
        <taxon>Bacillati</taxon>
        <taxon>Bacillota</taxon>
        <taxon>Negativicutes</taxon>
        <taxon>Veillonellales</taxon>
        <taxon>Veillonellaceae</taxon>
        <taxon>Dialister</taxon>
    </lineage>
</organism>
<dbReference type="PANTHER" id="PTHR34138:SF1">
    <property type="entry name" value="CELL SHAPE-DETERMINING PROTEIN MREC"/>
    <property type="match status" value="1"/>
</dbReference>
<dbReference type="InterPro" id="IPR007221">
    <property type="entry name" value="MreC"/>
</dbReference>
<evidence type="ECO:0000313" key="8">
    <source>
        <dbReference type="EMBL" id="EFR43031.1"/>
    </source>
</evidence>
<feature type="domain" description="Rod shape-determining protein MreC beta-barrel core" evidence="7">
    <location>
        <begin position="122"/>
        <end position="270"/>
    </location>
</feature>
<evidence type="ECO:0000256" key="6">
    <source>
        <dbReference type="SAM" id="Phobius"/>
    </source>
</evidence>
<comment type="function">
    <text evidence="5">Involved in formation and maintenance of cell shape.</text>
</comment>
<dbReference type="GO" id="GO:0005886">
    <property type="term" value="C:plasma membrane"/>
    <property type="evidence" value="ECO:0007669"/>
    <property type="project" value="TreeGrafter"/>
</dbReference>
<dbReference type="OrthoDB" id="9792313at2"/>
<keyword evidence="6" id="KW-1133">Transmembrane helix</keyword>
<dbReference type="InterPro" id="IPR042177">
    <property type="entry name" value="Cell/Rod_1"/>
</dbReference>
<evidence type="ECO:0000256" key="1">
    <source>
        <dbReference type="ARBA" id="ARBA00009369"/>
    </source>
</evidence>
<reference evidence="8 9" key="1">
    <citation type="submission" date="2010-11" db="EMBL/GenBank/DDBJ databases">
        <authorList>
            <person name="Durkin A.S."/>
            <person name="Madupu R."/>
            <person name="Torralba M."/>
            <person name="Gillis M."/>
            <person name="Methe B."/>
            <person name="Sutton G."/>
            <person name="Nelson K.E."/>
        </authorList>
    </citation>
    <scope>NUCLEOTIDE SEQUENCE [LARGE SCALE GENOMIC DNA]</scope>
    <source>
        <strain evidence="8 9">UPII 345-E</strain>
    </source>
</reference>
<sequence>MFFFDKRKIVSVIVVLLVLGFCGWGWRHRESVPFISKSLAFTTAPFEHGISRVSFLGKTGISILDQIIDNWNELEELKRENGSLKAEQSVYKEILAENMRYKTLLGFKERSKEYKLMGATTIMRDYGVWSNTLVIDHGEDAGLKKYMPVIVPEGIVGYITEVYPTSARVKLLIDPGCKIGVLVQRLDSRVEAIASGNSTNPGNLIISGLAREADVVKGDQIIASGYGGVYPKGALVGVVENVIVDEAGSTQSIEIKPAVNFGRLEEVFVIMNPIARTVLQKENSEELLKEPPMDPNMNRVGE</sequence>
<evidence type="ECO:0000313" key="9">
    <source>
        <dbReference type="Proteomes" id="UP000004594"/>
    </source>
</evidence>
<evidence type="ECO:0000256" key="5">
    <source>
        <dbReference type="PIRNR" id="PIRNR038471"/>
    </source>
</evidence>
<evidence type="ECO:0000256" key="2">
    <source>
        <dbReference type="ARBA" id="ARBA00013855"/>
    </source>
</evidence>
<dbReference type="Proteomes" id="UP000004594">
    <property type="component" value="Unassembled WGS sequence"/>
</dbReference>
<dbReference type="InterPro" id="IPR055342">
    <property type="entry name" value="MreC_beta-barrel_core"/>
</dbReference>
<gene>
    <name evidence="8" type="primary">mreC</name>
    <name evidence="8" type="ORF">HMPREF9220_1070</name>
</gene>
<evidence type="ECO:0000256" key="4">
    <source>
        <dbReference type="ARBA" id="ARBA00032089"/>
    </source>
</evidence>
<dbReference type="PIRSF" id="PIRSF038471">
    <property type="entry name" value="MreC"/>
    <property type="match status" value="1"/>
</dbReference>
<dbReference type="eggNOG" id="COG1792">
    <property type="taxonomic scope" value="Bacteria"/>
</dbReference>
<comment type="similarity">
    <text evidence="1 5">Belongs to the MreC family.</text>
</comment>
<accession>E4L887</accession>
<dbReference type="Pfam" id="PF04085">
    <property type="entry name" value="MreC"/>
    <property type="match status" value="1"/>
</dbReference>
<dbReference type="InterPro" id="IPR042175">
    <property type="entry name" value="Cell/Rod_MreC_2"/>
</dbReference>
<dbReference type="NCBIfam" id="TIGR00219">
    <property type="entry name" value="mreC"/>
    <property type="match status" value="1"/>
</dbReference>
<evidence type="ECO:0000256" key="3">
    <source>
        <dbReference type="ARBA" id="ARBA00022960"/>
    </source>
</evidence>
<keyword evidence="6" id="KW-0472">Membrane</keyword>
<evidence type="ECO:0000259" key="7">
    <source>
        <dbReference type="Pfam" id="PF04085"/>
    </source>
</evidence>
<dbReference type="Gene3D" id="2.40.10.340">
    <property type="entry name" value="Rod shape-determining protein MreC, domain 1"/>
    <property type="match status" value="1"/>
</dbReference>
<dbReference type="GO" id="GO:0008360">
    <property type="term" value="P:regulation of cell shape"/>
    <property type="evidence" value="ECO:0007669"/>
    <property type="project" value="UniProtKB-KW"/>
</dbReference>
<dbReference type="AlphaFoldDB" id="E4L887"/>
<protein>
    <recommendedName>
        <fullName evidence="2 5">Cell shape-determining protein MreC</fullName>
    </recommendedName>
    <alternativeName>
        <fullName evidence="4 5">Cell shape protein MreC</fullName>
    </alternativeName>
</protein>
<dbReference type="Gene3D" id="2.40.10.350">
    <property type="entry name" value="Rod shape-determining protein MreC, domain 2"/>
    <property type="match status" value="1"/>
</dbReference>
<name>E4L887_9FIRM</name>
<keyword evidence="3 5" id="KW-0133">Cell shape</keyword>
<feature type="transmembrane region" description="Helical" evidence="6">
    <location>
        <begin position="9"/>
        <end position="26"/>
    </location>
</feature>
<dbReference type="RefSeq" id="WP_007554441.1">
    <property type="nucleotide sequence ID" value="NZ_AENT01000012.1"/>
</dbReference>
<dbReference type="PANTHER" id="PTHR34138">
    <property type="entry name" value="CELL SHAPE-DETERMINING PROTEIN MREC"/>
    <property type="match status" value="1"/>
</dbReference>